<evidence type="ECO:0000313" key="3">
    <source>
        <dbReference type="Proteomes" id="UP000284547"/>
    </source>
</evidence>
<comment type="caution">
    <text evidence="2">The sequence shown here is derived from an EMBL/GenBank/DDBJ whole genome shotgun (WGS) entry which is preliminary data.</text>
</comment>
<sequence length="91" mass="9263">MRRTGVRAVGRRTALSIGLRAFGLGLVAALVLPMMIMFSVLGISHLAGGCGAGSSGGCEMGAASLGLIAILPCFVIGVGVSLYLDLWRDRG</sequence>
<organism evidence="2 3">
    <name type="scientific">Pseudotabrizicola alkalilacus</name>
    <dbReference type="NCBI Taxonomy" id="2305252"/>
    <lineage>
        <taxon>Bacteria</taxon>
        <taxon>Pseudomonadati</taxon>
        <taxon>Pseudomonadota</taxon>
        <taxon>Alphaproteobacteria</taxon>
        <taxon>Rhodobacterales</taxon>
        <taxon>Paracoccaceae</taxon>
        <taxon>Pseudotabrizicola</taxon>
    </lineage>
</organism>
<evidence type="ECO:0000256" key="1">
    <source>
        <dbReference type="SAM" id="Phobius"/>
    </source>
</evidence>
<dbReference type="AlphaFoldDB" id="A0A411YYZ1"/>
<proteinExistence type="predicted"/>
<feature type="transmembrane region" description="Helical" evidence="1">
    <location>
        <begin position="63"/>
        <end position="84"/>
    </location>
</feature>
<keyword evidence="1" id="KW-1133">Transmembrane helix</keyword>
<dbReference type="Proteomes" id="UP000284547">
    <property type="component" value="Unassembled WGS sequence"/>
</dbReference>
<keyword evidence="1" id="KW-0812">Transmembrane</keyword>
<gene>
    <name evidence="2" type="ORF">D1012_16530</name>
</gene>
<protein>
    <submittedName>
        <fullName evidence="2">Uncharacterized protein</fullName>
    </submittedName>
</protein>
<reference evidence="2 3" key="1">
    <citation type="submission" date="2018-08" db="EMBL/GenBank/DDBJ databases">
        <title>Flavobacterium tibetense sp. nov., isolated from a wetland YonghuCo on Tibetan Plateau.</title>
        <authorList>
            <person name="Phurbu D."/>
            <person name="Lu H."/>
            <person name="Xing P."/>
        </authorList>
    </citation>
    <scope>NUCLEOTIDE SEQUENCE [LARGE SCALE GENOMIC DNA]</scope>
    <source>
        <strain evidence="2 3">DJC</strain>
    </source>
</reference>
<dbReference type="EMBL" id="QWEY01000010">
    <property type="protein sequence ID" value="RGP36024.1"/>
    <property type="molecule type" value="Genomic_DNA"/>
</dbReference>
<accession>A0A411YYZ1</accession>
<feature type="transmembrane region" description="Helical" evidence="1">
    <location>
        <begin position="21"/>
        <end position="43"/>
    </location>
</feature>
<keyword evidence="1" id="KW-0472">Membrane</keyword>
<name>A0A411YYZ1_9RHOB</name>
<evidence type="ECO:0000313" key="2">
    <source>
        <dbReference type="EMBL" id="RGP36024.1"/>
    </source>
</evidence>
<keyword evidence="3" id="KW-1185">Reference proteome</keyword>